<organism evidence="3 4">
    <name type="scientific">Anaerotignum lactatifermentans DSM 14214</name>
    <dbReference type="NCBI Taxonomy" id="1121323"/>
    <lineage>
        <taxon>Bacteria</taxon>
        <taxon>Bacillati</taxon>
        <taxon>Bacillota</taxon>
        <taxon>Clostridia</taxon>
        <taxon>Lachnospirales</taxon>
        <taxon>Anaerotignaceae</taxon>
        <taxon>Anaerotignum</taxon>
    </lineage>
</organism>
<reference evidence="3 4" key="1">
    <citation type="submission" date="2016-11" db="EMBL/GenBank/DDBJ databases">
        <authorList>
            <person name="Jaros S."/>
            <person name="Januszkiewicz K."/>
            <person name="Wedrychowicz H."/>
        </authorList>
    </citation>
    <scope>NUCLEOTIDE SEQUENCE [LARGE SCALE GENOMIC DNA]</scope>
    <source>
        <strain evidence="3 4">DSM 14214</strain>
    </source>
</reference>
<feature type="transmembrane region" description="Helical" evidence="1">
    <location>
        <begin position="185"/>
        <end position="204"/>
    </location>
</feature>
<gene>
    <name evidence="3" type="ORF">SAMN02745138_03508</name>
</gene>
<dbReference type="EMBL" id="FRAH01000119">
    <property type="protein sequence ID" value="SHL49370.1"/>
    <property type="molecule type" value="Genomic_DNA"/>
</dbReference>
<dbReference type="SUPFAM" id="SSF55073">
    <property type="entry name" value="Nucleotide cyclase"/>
    <property type="match status" value="1"/>
</dbReference>
<dbReference type="InterPro" id="IPR050469">
    <property type="entry name" value="Diguanylate_Cyclase"/>
</dbReference>
<dbReference type="InterPro" id="IPR029787">
    <property type="entry name" value="Nucleotide_cyclase"/>
</dbReference>
<feature type="transmembrane region" description="Helical" evidence="1">
    <location>
        <begin position="62"/>
        <end position="77"/>
    </location>
</feature>
<evidence type="ECO:0000313" key="4">
    <source>
        <dbReference type="Proteomes" id="UP000183975"/>
    </source>
</evidence>
<keyword evidence="1" id="KW-0472">Membrane</keyword>
<accession>A0A1M7B318</accession>
<dbReference type="SMART" id="SM00267">
    <property type="entry name" value="GGDEF"/>
    <property type="match status" value="1"/>
</dbReference>
<feature type="transmembrane region" description="Helical" evidence="1">
    <location>
        <begin position="158"/>
        <end position="179"/>
    </location>
</feature>
<name>A0A1M7B318_9FIRM</name>
<evidence type="ECO:0000259" key="2">
    <source>
        <dbReference type="PROSITE" id="PS50887"/>
    </source>
</evidence>
<feature type="domain" description="GGDEF" evidence="2">
    <location>
        <begin position="247"/>
        <end position="375"/>
    </location>
</feature>
<dbReference type="CDD" id="cd01949">
    <property type="entry name" value="GGDEF"/>
    <property type="match status" value="1"/>
</dbReference>
<feature type="transmembrane region" description="Helical" evidence="1">
    <location>
        <begin position="84"/>
        <end position="107"/>
    </location>
</feature>
<sequence>MEYVYILPMVEVLVFNVITLDHCFKRKYSKFKMVAVFFFFTVLCILPAALFKRDVFNGDGKFSIFGFLYIIPLKFLYDEKIERLFLNMCMSWTYTLGILAVSIQMVYLGDFLNYDLSLIIIETVLFLATFIPFRNYVIPKYIYIFQNMHDFRKTQFRYLEISVFFNFFTLLILHIIFLYSERNLLQIVVLAIFLASNYLFYSIVYEVINSSVKINELEKKVSDDALTGLGNRVQMMRHIRILIEENQVFSIMFFDLDRFKLINDQYGHDVGDRYLIHFGKVCSDELKDNGKLYRYGGDEFVAIYYGVLTEEIADTIAQCKNWDKDAPCEFNQVSAGFVVCKPPYAVKDPSILLKQADDIMYRNKLNKKMRYKEKK</sequence>
<proteinExistence type="predicted"/>
<dbReference type="GO" id="GO:1902201">
    <property type="term" value="P:negative regulation of bacterial-type flagellum-dependent cell motility"/>
    <property type="evidence" value="ECO:0007669"/>
    <property type="project" value="TreeGrafter"/>
</dbReference>
<dbReference type="PANTHER" id="PTHR45138:SF9">
    <property type="entry name" value="DIGUANYLATE CYCLASE DGCM-RELATED"/>
    <property type="match status" value="1"/>
</dbReference>
<dbReference type="Pfam" id="PF00990">
    <property type="entry name" value="GGDEF"/>
    <property type="match status" value="1"/>
</dbReference>
<dbReference type="NCBIfam" id="TIGR00254">
    <property type="entry name" value="GGDEF"/>
    <property type="match status" value="1"/>
</dbReference>
<dbReference type="GO" id="GO:0005886">
    <property type="term" value="C:plasma membrane"/>
    <property type="evidence" value="ECO:0007669"/>
    <property type="project" value="TreeGrafter"/>
</dbReference>
<dbReference type="Gene3D" id="3.30.70.270">
    <property type="match status" value="1"/>
</dbReference>
<dbReference type="GO" id="GO:0043709">
    <property type="term" value="P:cell adhesion involved in single-species biofilm formation"/>
    <property type="evidence" value="ECO:0007669"/>
    <property type="project" value="TreeGrafter"/>
</dbReference>
<dbReference type="RefSeq" id="WP_072853874.1">
    <property type="nucleotide sequence ID" value="NZ_FRAH01000119.1"/>
</dbReference>
<dbReference type="InterPro" id="IPR043128">
    <property type="entry name" value="Rev_trsase/Diguanyl_cyclase"/>
</dbReference>
<dbReference type="AlphaFoldDB" id="A0A1M7B318"/>
<keyword evidence="1" id="KW-0812">Transmembrane</keyword>
<dbReference type="Proteomes" id="UP000183975">
    <property type="component" value="Unassembled WGS sequence"/>
</dbReference>
<dbReference type="PANTHER" id="PTHR45138">
    <property type="entry name" value="REGULATORY COMPONENTS OF SENSORY TRANSDUCTION SYSTEM"/>
    <property type="match status" value="1"/>
</dbReference>
<dbReference type="InterPro" id="IPR000160">
    <property type="entry name" value="GGDEF_dom"/>
</dbReference>
<dbReference type="OrthoDB" id="9804955at2"/>
<dbReference type="PROSITE" id="PS50887">
    <property type="entry name" value="GGDEF"/>
    <property type="match status" value="1"/>
</dbReference>
<dbReference type="GO" id="GO:0052621">
    <property type="term" value="F:diguanylate cyclase activity"/>
    <property type="evidence" value="ECO:0007669"/>
    <property type="project" value="TreeGrafter"/>
</dbReference>
<keyword evidence="1" id="KW-1133">Transmembrane helix</keyword>
<evidence type="ECO:0000313" key="3">
    <source>
        <dbReference type="EMBL" id="SHL49370.1"/>
    </source>
</evidence>
<feature type="transmembrane region" description="Helical" evidence="1">
    <location>
        <begin position="119"/>
        <end position="137"/>
    </location>
</feature>
<protein>
    <submittedName>
        <fullName evidence="3">Diguanylate cyclase (GGDEF) domain-containing protein</fullName>
    </submittedName>
</protein>
<evidence type="ECO:0000256" key="1">
    <source>
        <dbReference type="SAM" id="Phobius"/>
    </source>
</evidence>
<feature type="transmembrane region" description="Helical" evidence="1">
    <location>
        <begin position="31"/>
        <end position="50"/>
    </location>
</feature>
<keyword evidence="4" id="KW-1185">Reference proteome</keyword>